<gene>
    <name evidence="2" type="ORF">AVW11_04630</name>
</gene>
<dbReference type="EMBL" id="MQUR01000006">
    <property type="protein sequence ID" value="OLZ72382.1"/>
    <property type="molecule type" value="Genomic_DNA"/>
</dbReference>
<dbReference type="RefSeq" id="WP_076043326.1">
    <property type="nucleotide sequence ID" value="NZ_MQUR01000006.1"/>
</dbReference>
<name>A0ABX3GBV5_9ACTN</name>
<dbReference type="Gene3D" id="1.25.10.10">
    <property type="entry name" value="Leucine-rich Repeat Variant"/>
    <property type="match status" value="2"/>
</dbReference>
<protein>
    <recommendedName>
        <fullName evidence="4">LRV domain-containing protein</fullName>
    </recommendedName>
</protein>
<organism evidence="2 3">
    <name type="scientific">Streptomyces amritsarensis</name>
    <dbReference type="NCBI Taxonomy" id="681158"/>
    <lineage>
        <taxon>Bacteria</taxon>
        <taxon>Bacillati</taxon>
        <taxon>Actinomycetota</taxon>
        <taxon>Actinomycetes</taxon>
        <taxon>Kitasatosporales</taxon>
        <taxon>Streptomycetaceae</taxon>
        <taxon>Streptomyces</taxon>
    </lineage>
</organism>
<evidence type="ECO:0000313" key="2">
    <source>
        <dbReference type="EMBL" id="OLZ72382.1"/>
    </source>
</evidence>
<dbReference type="SUPFAM" id="SSF48371">
    <property type="entry name" value="ARM repeat"/>
    <property type="match status" value="2"/>
</dbReference>
<keyword evidence="3" id="KW-1185">Reference proteome</keyword>
<dbReference type="InterPro" id="IPR011989">
    <property type="entry name" value="ARM-like"/>
</dbReference>
<dbReference type="Proteomes" id="UP000187151">
    <property type="component" value="Unassembled WGS sequence"/>
</dbReference>
<feature type="region of interest" description="Disordered" evidence="1">
    <location>
        <begin position="438"/>
        <end position="473"/>
    </location>
</feature>
<comment type="caution">
    <text evidence="2">The sequence shown here is derived from an EMBL/GenBank/DDBJ whole genome shotgun (WGS) entry which is preliminary data.</text>
</comment>
<proteinExistence type="predicted"/>
<reference evidence="2 3" key="1">
    <citation type="submission" date="2016-01" db="EMBL/GenBank/DDBJ databases">
        <title>Streptomyces amritsarensis strain MTCC 11845 genome sequencing and assembly.</title>
        <authorList>
            <person name="Sharma D."/>
            <person name="Nair G.R."/>
            <person name="Kaur G."/>
            <person name="Manhas R.K."/>
            <person name="Mayilraj S."/>
        </authorList>
    </citation>
    <scope>NUCLEOTIDE SEQUENCE [LARGE SCALE GENOMIC DNA]</scope>
    <source>
        <strain evidence="2 3">MTCC 11845</strain>
    </source>
</reference>
<accession>A0ABX3GBV5</accession>
<evidence type="ECO:0000256" key="1">
    <source>
        <dbReference type="SAM" id="MobiDB-lite"/>
    </source>
</evidence>
<dbReference type="InterPro" id="IPR016024">
    <property type="entry name" value="ARM-type_fold"/>
</dbReference>
<evidence type="ECO:0000313" key="3">
    <source>
        <dbReference type="Proteomes" id="UP000187151"/>
    </source>
</evidence>
<sequence length="473" mass="52563">MCDQWTRQLCALAVNRAAPADVLLRLLGQEDECARRPVPKRAVLPQEVIEAILVHPDRQVRKAFAENADADPEQRARLVDDPSKSVHLSLAVGPMPYREPVPPLPDWAYERLLKHPEALVRQELFSWGGRPPAHVLVGLADHEDPLFRLAACRYAWHELPDAARQRLLHDDDREVRLAAAEQVCPEDEERTAWLIGELDGSWPAAEILRTGRLPRELAERLVAEGDRLRELAGNPSLAPDLVARLAVDPDPAVRLVVSARPELSEADRAAIDYTVDPEARLGTLQWVWERREDAEFLRQCARSAHTWLRRSAAVCPGLPADAVELLAEDEDFAVRLLLAEFHPAPPPELLLDLYLGGTHRAVGMLTARPGFPFAGLAARFGDSPDPERRMLALHDPGLDPELLDRLSQDPGTRNAAARHPRLPVARIRELLADPDEHTAAAAATNPALPPEDMRRILDRAGVPEIRVNDRTSG</sequence>
<evidence type="ECO:0008006" key="4">
    <source>
        <dbReference type="Google" id="ProtNLM"/>
    </source>
</evidence>